<name>A0ABD3HYS9_9MARC</name>
<sequence length="109" mass="11839">MSNLPWSCRKTCQCFLVSGGRSWSPVRAPLPSHRLSRETRVHFPDASEQLSSVDISFSFDDDATAFKHAVDAGAVAVATPEDKPSGQRVGYGPSMNGVIIRVSSYVQEP</sequence>
<comment type="caution">
    <text evidence="1">The sequence shown here is derived from an EMBL/GenBank/DDBJ whole genome shotgun (WGS) entry which is preliminary data.</text>
</comment>
<protein>
    <recommendedName>
        <fullName evidence="3">VOC domain-containing protein</fullName>
    </recommendedName>
</protein>
<dbReference type="AlphaFoldDB" id="A0ABD3HYS9"/>
<dbReference type="Proteomes" id="UP001633002">
    <property type="component" value="Unassembled WGS sequence"/>
</dbReference>
<proteinExistence type="predicted"/>
<accession>A0ABD3HYS9</accession>
<gene>
    <name evidence="1" type="ORF">R1sor_010025</name>
</gene>
<dbReference type="Gene3D" id="3.10.180.10">
    <property type="entry name" value="2,3-Dihydroxybiphenyl 1,2-Dioxygenase, domain 1"/>
    <property type="match status" value="1"/>
</dbReference>
<evidence type="ECO:0000313" key="2">
    <source>
        <dbReference type="Proteomes" id="UP001633002"/>
    </source>
</evidence>
<dbReference type="InterPro" id="IPR029068">
    <property type="entry name" value="Glyas_Bleomycin-R_OHBP_Dase"/>
</dbReference>
<reference evidence="1 2" key="1">
    <citation type="submission" date="2024-09" db="EMBL/GenBank/DDBJ databases">
        <title>Chromosome-scale assembly of Riccia sorocarpa.</title>
        <authorList>
            <person name="Paukszto L."/>
        </authorList>
    </citation>
    <scope>NUCLEOTIDE SEQUENCE [LARGE SCALE GENOMIC DNA]</scope>
    <source>
        <strain evidence="1">LP-2024</strain>
        <tissue evidence="1">Aerial parts of the thallus</tissue>
    </source>
</reference>
<dbReference type="EMBL" id="JBJQOH010000002">
    <property type="protein sequence ID" value="KAL3695949.1"/>
    <property type="molecule type" value="Genomic_DNA"/>
</dbReference>
<keyword evidence="2" id="KW-1185">Reference proteome</keyword>
<evidence type="ECO:0000313" key="1">
    <source>
        <dbReference type="EMBL" id="KAL3695949.1"/>
    </source>
</evidence>
<evidence type="ECO:0008006" key="3">
    <source>
        <dbReference type="Google" id="ProtNLM"/>
    </source>
</evidence>
<dbReference type="SUPFAM" id="SSF54593">
    <property type="entry name" value="Glyoxalase/Bleomycin resistance protein/Dihydroxybiphenyl dioxygenase"/>
    <property type="match status" value="1"/>
</dbReference>
<organism evidence="1 2">
    <name type="scientific">Riccia sorocarpa</name>
    <dbReference type="NCBI Taxonomy" id="122646"/>
    <lineage>
        <taxon>Eukaryota</taxon>
        <taxon>Viridiplantae</taxon>
        <taxon>Streptophyta</taxon>
        <taxon>Embryophyta</taxon>
        <taxon>Marchantiophyta</taxon>
        <taxon>Marchantiopsida</taxon>
        <taxon>Marchantiidae</taxon>
        <taxon>Marchantiales</taxon>
        <taxon>Ricciaceae</taxon>
        <taxon>Riccia</taxon>
    </lineage>
</organism>